<name>A0AAV7X3Z3_PLEWA</name>
<dbReference type="PANTHER" id="PTHR23098">
    <property type="entry name" value="AGAP001331-PA-RELATED"/>
    <property type="match status" value="1"/>
</dbReference>
<evidence type="ECO:0000259" key="1">
    <source>
        <dbReference type="Pfam" id="PF13873"/>
    </source>
</evidence>
<protein>
    <recommendedName>
        <fullName evidence="1">Myb/SANT-like DNA-binding domain-containing protein</fullName>
    </recommendedName>
</protein>
<evidence type="ECO:0000313" key="3">
    <source>
        <dbReference type="Proteomes" id="UP001066276"/>
    </source>
</evidence>
<dbReference type="AlphaFoldDB" id="A0AAV7X3Z3"/>
<comment type="caution">
    <text evidence="2">The sequence shown here is derived from an EMBL/GenBank/DDBJ whole genome shotgun (WGS) entry which is preliminary data.</text>
</comment>
<proteinExistence type="predicted"/>
<dbReference type="PANTHER" id="PTHR23098:SF16">
    <property type="entry name" value="REGULATORY PROTEIN ZESTE"/>
    <property type="match status" value="1"/>
</dbReference>
<dbReference type="GO" id="GO:0005634">
    <property type="term" value="C:nucleus"/>
    <property type="evidence" value="ECO:0007669"/>
    <property type="project" value="TreeGrafter"/>
</dbReference>
<dbReference type="Pfam" id="PF13873">
    <property type="entry name" value="Myb_DNA-bind_5"/>
    <property type="match status" value="1"/>
</dbReference>
<gene>
    <name evidence="2" type="ORF">NDU88_006511</name>
</gene>
<dbReference type="Proteomes" id="UP001066276">
    <property type="component" value="Chromosome 1_1"/>
</dbReference>
<keyword evidence="3" id="KW-1185">Reference proteome</keyword>
<sequence length="261" mass="29929">MAPPKHSRFTDRELRTMVDEILKVEPQLFGVQVQHTPITREMELRQTIVNKVNAVGNHPRTRDDIRKRWNDQRGKVRSMASRHNIAVQKAGGGPLPKPPDYTDWEEKVLAILHPEGLTGLNGGLDSGILSSQRSILWQKVKREMQRNSDELLHSLSSKIPKAETLNRQKRRFGYLGRRIGYQERGKIPSTHRRFLQSSWCSEEAGYPQSMHHLETVEKAGRIKRYKVASSRLATLLRFCRRPEQSAVDPLAEGEEGDAEEL</sequence>
<evidence type="ECO:0000313" key="2">
    <source>
        <dbReference type="EMBL" id="KAJ1218940.1"/>
    </source>
</evidence>
<feature type="domain" description="Myb/SANT-like DNA-binding" evidence="1">
    <location>
        <begin position="6"/>
        <end position="78"/>
    </location>
</feature>
<dbReference type="EMBL" id="JANPWB010000001">
    <property type="protein sequence ID" value="KAJ1218940.1"/>
    <property type="molecule type" value="Genomic_DNA"/>
</dbReference>
<dbReference type="InterPro" id="IPR028002">
    <property type="entry name" value="Myb_DNA-bind_5"/>
</dbReference>
<accession>A0AAV7X3Z3</accession>
<organism evidence="2 3">
    <name type="scientific">Pleurodeles waltl</name>
    <name type="common">Iberian ribbed newt</name>
    <dbReference type="NCBI Taxonomy" id="8319"/>
    <lineage>
        <taxon>Eukaryota</taxon>
        <taxon>Metazoa</taxon>
        <taxon>Chordata</taxon>
        <taxon>Craniata</taxon>
        <taxon>Vertebrata</taxon>
        <taxon>Euteleostomi</taxon>
        <taxon>Amphibia</taxon>
        <taxon>Batrachia</taxon>
        <taxon>Caudata</taxon>
        <taxon>Salamandroidea</taxon>
        <taxon>Salamandridae</taxon>
        <taxon>Pleurodelinae</taxon>
        <taxon>Pleurodeles</taxon>
    </lineage>
</organism>
<reference evidence="2" key="1">
    <citation type="journal article" date="2022" name="bioRxiv">
        <title>Sequencing and chromosome-scale assembly of the giantPleurodeles waltlgenome.</title>
        <authorList>
            <person name="Brown T."/>
            <person name="Elewa A."/>
            <person name="Iarovenko S."/>
            <person name="Subramanian E."/>
            <person name="Araus A.J."/>
            <person name="Petzold A."/>
            <person name="Susuki M."/>
            <person name="Suzuki K.-i.T."/>
            <person name="Hayashi T."/>
            <person name="Toyoda A."/>
            <person name="Oliveira C."/>
            <person name="Osipova E."/>
            <person name="Leigh N.D."/>
            <person name="Simon A."/>
            <person name="Yun M.H."/>
        </authorList>
    </citation>
    <scope>NUCLEOTIDE SEQUENCE</scope>
    <source>
        <strain evidence="2">20211129_DDA</strain>
        <tissue evidence="2">Liver</tissue>
    </source>
</reference>